<organism evidence="2 3">
    <name type="scientific">Fusarium pseudograminearum (strain CS3096)</name>
    <name type="common">Wheat and barley crown-rot fungus</name>
    <dbReference type="NCBI Taxonomy" id="1028729"/>
    <lineage>
        <taxon>Eukaryota</taxon>
        <taxon>Fungi</taxon>
        <taxon>Dikarya</taxon>
        <taxon>Ascomycota</taxon>
        <taxon>Pezizomycotina</taxon>
        <taxon>Sordariomycetes</taxon>
        <taxon>Hypocreomycetidae</taxon>
        <taxon>Hypocreales</taxon>
        <taxon>Nectriaceae</taxon>
        <taxon>Fusarium</taxon>
    </lineage>
</organism>
<dbReference type="EMBL" id="AFNW01000054">
    <property type="protein sequence ID" value="EKJ77841.1"/>
    <property type="molecule type" value="Genomic_DNA"/>
</dbReference>
<gene>
    <name evidence="2" type="ORF">FPSE_01934</name>
</gene>
<sequence length="83" mass="9734">MHSQVYIASGARPSYRNNKPALSARIERNLQGSFVHSWIWYPLFWQQRQAFFHNIHRDKTGSQDANGWDGSDDDDRDVRASRI</sequence>
<dbReference type="GeneID" id="20360553"/>
<evidence type="ECO:0000256" key="1">
    <source>
        <dbReference type="SAM" id="MobiDB-lite"/>
    </source>
</evidence>
<dbReference type="KEGG" id="fpu:FPSE_01934"/>
<proteinExistence type="predicted"/>
<dbReference type="AlphaFoldDB" id="K3UYI7"/>
<protein>
    <submittedName>
        <fullName evidence="2">Uncharacterized protein</fullName>
    </submittedName>
</protein>
<dbReference type="HOGENOM" id="CLU_2542683_0_0_1"/>
<accession>K3UYI7</accession>
<keyword evidence="3" id="KW-1185">Reference proteome</keyword>
<evidence type="ECO:0000313" key="3">
    <source>
        <dbReference type="Proteomes" id="UP000007978"/>
    </source>
</evidence>
<name>K3UYI7_FUSPC</name>
<evidence type="ECO:0000313" key="2">
    <source>
        <dbReference type="EMBL" id="EKJ77841.1"/>
    </source>
</evidence>
<feature type="region of interest" description="Disordered" evidence="1">
    <location>
        <begin position="59"/>
        <end position="83"/>
    </location>
</feature>
<reference evidence="2 3" key="1">
    <citation type="journal article" date="2012" name="PLoS Pathog.">
        <title>Comparative pathogenomics reveals horizontally acquired novel virulence genes in fungi infecting cereal hosts.</title>
        <authorList>
            <person name="Gardiner D.M."/>
            <person name="McDonald M.C."/>
            <person name="Covarelli L."/>
            <person name="Solomon P.S."/>
            <person name="Rusu A.G."/>
            <person name="Marshall M."/>
            <person name="Kazan K."/>
            <person name="Chakraborty S."/>
            <person name="McDonald B.A."/>
            <person name="Manners J.M."/>
        </authorList>
    </citation>
    <scope>NUCLEOTIDE SEQUENCE [LARGE SCALE GENOMIC DNA]</scope>
    <source>
        <strain evidence="2 3">CS3096</strain>
    </source>
</reference>
<dbReference type="RefSeq" id="XP_009253328.1">
    <property type="nucleotide sequence ID" value="XM_009255053.1"/>
</dbReference>
<dbReference type="Proteomes" id="UP000007978">
    <property type="component" value="Chromosome 1"/>
</dbReference>
<comment type="caution">
    <text evidence="2">The sequence shown here is derived from an EMBL/GenBank/DDBJ whole genome shotgun (WGS) entry which is preliminary data.</text>
</comment>